<dbReference type="SUPFAM" id="SSF47413">
    <property type="entry name" value="lambda repressor-like DNA-binding domains"/>
    <property type="match status" value="1"/>
</dbReference>
<dbReference type="InterPro" id="IPR010982">
    <property type="entry name" value="Lambda_DNA-bd_dom_sf"/>
</dbReference>
<protein>
    <submittedName>
        <fullName evidence="1">Helix-turn-helix transcriptional regulator</fullName>
    </submittedName>
</protein>
<reference evidence="1 2" key="1">
    <citation type="journal article" date="2022" name="Front. Microbiol.">
        <title>High genomic differentiation and limited gene flow indicate recent cryptic speciation within the genus Laspinema (cyanobacteria).</title>
        <authorList>
            <person name="Stanojkovic A."/>
            <person name="Skoupy S."/>
            <person name="Skaloud P."/>
            <person name="Dvorak P."/>
        </authorList>
    </citation>
    <scope>NUCLEOTIDE SEQUENCE [LARGE SCALE GENOMIC DNA]</scope>
    <source>
        <strain evidence="1 2">D2a</strain>
    </source>
</reference>
<dbReference type="RefSeq" id="WP_368008436.1">
    <property type="nucleotide sequence ID" value="NZ_JAMXFF010000040.1"/>
</dbReference>
<name>A0ABT2MYA1_9CYAN</name>
<gene>
    <name evidence="1" type="ORF">NG799_21830</name>
</gene>
<keyword evidence="2" id="KW-1185">Reference proteome</keyword>
<proteinExistence type="predicted"/>
<dbReference type="Gene3D" id="1.10.260.40">
    <property type="entry name" value="lambda repressor-like DNA-binding domains"/>
    <property type="match status" value="1"/>
</dbReference>
<evidence type="ECO:0000313" key="2">
    <source>
        <dbReference type="Proteomes" id="UP001525890"/>
    </source>
</evidence>
<organism evidence="1 2">
    <name type="scientific">Laspinema palackyanum D2a</name>
    <dbReference type="NCBI Taxonomy" id="2953684"/>
    <lineage>
        <taxon>Bacteria</taxon>
        <taxon>Bacillati</taxon>
        <taxon>Cyanobacteriota</taxon>
        <taxon>Cyanophyceae</taxon>
        <taxon>Oscillatoriophycideae</taxon>
        <taxon>Oscillatoriales</taxon>
        <taxon>Laspinemataceae</taxon>
        <taxon>Laspinema</taxon>
        <taxon>Laspinema palackyanum</taxon>
    </lineage>
</organism>
<dbReference type="Proteomes" id="UP001525890">
    <property type="component" value="Unassembled WGS sequence"/>
</dbReference>
<comment type="caution">
    <text evidence="1">The sequence shown here is derived from an EMBL/GenBank/DDBJ whole genome shotgun (WGS) entry which is preliminary data.</text>
</comment>
<evidence type="ECO:0000313" key="1">
    <source>
        <dbReference type="EMBL" id="MCT7968955.1"/>
    </source>
</evidence>
<accession>A0ABT2MYA1</accession>
<sequence>MNDFPEFDPVELWRLSGLTQMKMAEWFGVEKTTFARWCNGDRKPQRWAKRMAAELKPKILQT</sequence>
<dbReference type="EMBL" id="JAMXFF010000040">
    <property type="protein sequence ID" value="MCT7968955.1"/>
    <property type="molecule type" value="Genomic_DNA"/>
</dbReference>